<dbReference type="InterPro" id="IPR021932">
    <property type="entry name" value="DUF3545"/>
</dbReference>
<sequence>MERFDLDVEESVVVDTESRGRGAPAGKRRWREIETLKEKFRLKKELQEIDIGFDVLAGDLDF</sequence>
<comment type="caution">
    <text evidence="1">The sequence shown here is derived from an EMBL/GenBank/DDBJ whole genome shotgun (WGS) entry which is preliminary data.</text>
</comment>
<protein>
    <recommendedName>
        <fullName evidence="3">DUF3545 domain-containing protein</fullName>
    </recommendedName>
</protein>
<dbReference type="Pfam" id="PF12065">
    <property type="entry name" value="DUF3545"/>
    <property type="match status" value="1"/>
</dbReference>
<accession>A0ABP8QGF4</accession>
<evidence type="ECO:0000313" key="1">
    <source>
        <dbReference type="EMBL" id="GAA4501793.1"/>
    </source>
</evidence>
<keyword evidence="2" id="KW-1185">Reference proteome</keyword>
<evidence type="ECO:0008006" key="3">
    <source>
        <dbReference type="Google" id="ProtNLM"/>
    </source>
</evidence>
<evidence type="ECO:0000313" key="2">
    <source>
        <dbReference type="Proteomes" id="UP001501321"/>
    </source>
</evidence>
<proteinExistence type="predicted"/>
<organism evidence="1 2">
    <name type="scientific">Pseudaeromonas paramecii</name>
    <dbReference type="NCBI Taxonomy" id="2138166"/>
    <lineage>
        <taxon>Bacteria</taxon>
        <taxon>Pseudomonadati</taxon>
        <taxon>Pseudomonadota</taxon>
        <taxon>Gammaproteobacteria</taxon>
        <taxon>Aeromonadales</taxon>
        <taxon>Aeromonadaceae</taxon>
        <taxon>Pseudaeromonas</taxon>
    </lineage>
</organism>
<dbReference type="Proteomes" id="UP001501321">
    <property type="component" value="Unassembled WGS sequence"/>
</dbReference>
<dbReference type="EMBL" id="BAABFC010000017">
    <property type="protein sequence ID" value="GAA4501793.1"/>
    <property type="molecule type" value="Genomic_DNA"/>
</dbReference>
<dbReference type="RefSeq" id="WP_345013707.1">
    <property type="nucleotide sequence ID" value="NZ_BAABFC010000017.1"/>
</dbReference>
<name>A0ABP8QGF4_9GAMM</name>
<reference evidence="2" key="1">
    <citation type="journal article" date="2019" name="Int. J. Syst. Evol. Microbiol.">
        <title>The Global Catalogue of Microorganisms (GCM) 10K type strain sequencing project: providing services to taxonomists for standard genome sequencing and annotation.</title>
        <authorList>
            <consortium name="The Broad Institute Genomics Platform"/>
            <consortium name="The Broad Institute Genome Sequencing Center for Infectious Disease"/>
            <person name="Wu L."/>
            <person name="Ma J."/>
        </authorList>
    </citation>
    <scope>NUCLEOTIDE SEQUENCE [LARGE SCALE GENOMIC DNA]</scope>
    <source>
        <strain evidence="2">JCM 32226</strain>
    </source>
</reference>
<gene>
    <name evidence="1" type="ORF">GCM10023095_25510</name>
</gene>